<evidence type="ECO:0000313" key="6">
    <source>
        <dbReference type="Proteomes" id="UP001597180"/>
    </source>
</evidence>
<dbReference type="InterPro" id="IPR000249">
    <property type="entry name" value="BMC_dom"/>
</dbReference>
<keyword evidence="6" id="KW-1185">Reference proteome</keyword>
<dbReference type="RefSeq" id="WP_345587849.1">
    <property type="nucleotide sequence ID" value="NZ_BAABJG010000014.1"/>
</dbReference>
<evidence type="ECO:0000256" key="1">
    <source>
        <dbReference type="ARBA" id="ARBA00024322"/>
    </source>
</evidence>
<dbReference type="Proteomes" id="UP001597180">
    <property type="component" value="Unassembled WGS sequence"/>
</dbReference>
<protein>
    <submittedName>
        <fullName evidence="5">BMC domain-containing protein</fullName>
    </submittedName>
</protein>
<gene>
    <name evidence="5" type="ORF">ACFQ4B_26735</name>
</gene>
<sequence>MSTQSKPNRFALGMIETLGIPALIAAADAAAKTADVQVAAYEKADAGIVTVYLWGDVASVKAAVEAGEAEARRVGQLLSAHVIPRPDGSVSLMLEKLLSDRKTEGSVSEPLSLKEKELSKLSVQELRELARHTPGFPLAGREISSANKADLIRLLSEPKE</sequence>
<dbReference type="InterPro" id="IPR044872">
    <property type="entry name" value="CcmK/CsoS1_BMC"/>
</dbReference>
<comment type="subcellular location">
    <subcellularLocation>
        <location evidence="1">Bacterial microcompartment</location>
    </subcellularLocation>
</comment>
<proteinExistence type="inferred from homology"/>
<organism evidence="5 6">
    <name type="scientific">Paenibacillus vulneris</name>
    <dbReference type="NCBI Taxonomy" id="1133364"/>
    <lineage>
        <taxon>Bacteria</taxon>
        <taxon>Bacillati</taxon>
        <taxon>Bacillota</taxon>
        <taxon>Bacilli</taxon>
        <taxon>Bacillales</taxon>
        <taxon>Paenibacillaceae</taxon>
        <taxon>Paenibacillus</taxon>
    </lineage>
</organism>
<comment type="caution">
    <text evidence="5">The sequence shown here is derived from an EMBL/GenBank/DDBJ whole genome shotgun (WGS) entry which is preliminary data.</text>
</comment>
<name>A0ABW3USK8_9BACL</name>
<dbReference type="Pfam" id="PF00936">
    <property type="entry name" value="BMC"/>
    <property type="match status" value="1"/>
</dbReference>
<evidence type="ECO:0000313" key="5">
    <source>
        <dbReference type="EMBL" id="MFD1223723.1"/>
    </source>
</evidence>
<dbReference type="InterPro" id="IPR050575">
    <property type="entry name" value="BMC_shell"/>
</dbReference>
<dbReference type="InterPro" id="IPR037233">
    <property type="entry name" value="CcmK-like_sf"/>
</dbReference>
<comment type="similarity">
    <text evidence="3">Belongs to the bacterial microcompartments protein family.</text>
</comment>
<dbReference type="PANTHER" id="PTHR33941:SF11">
    <property type="entry name" value="BACTERIAL MICROCOMPARTMENT SHELL PROTEIN PDUJ"/>
    <property type="match status" value="1"/>
</dbReference>
<dbReference type="Gene3D" id="3.30.70.1710">
    <property type="match status" value="1"/>
</dbReference>
<evidence type="ECO:0000256" key="2">
    <source>
        <dbReference type="ARBA" id="ARBA00024446"/>
    </source>
</evidence>
<keyword evidence="2" id="KW-1283">Bacterial microcompartment</keyword>
<accession>A0ABW3USK8</accession>
<evidence type="ECO:0000256" key="3">
    <source>
        <dbReference type="PROSITE-ProRule" id="PRU01278"/>
    </source>
</evidence>
<feature type="domain" description="BMC" evidence="4">
    <location>
        <begin position="11"/>
        <end position="95"/>
    </location>
</feature>
<dbReference type="EMBL" id="JBHTLU010000036">
    <property type="protein sequence ID" value="MFD1223723.1"/>
    <property type="molecule type" value="Genomic_DNA"/>
</dbReference>
<dbReference type="PANTHER" id="PTHR33941">
    <property type="entry name" value="PROPANEDIOL UTILIZATION PROTEIN PDUA"/>
    <property type="match status" value="1"/>
</dbReference>
<evidence type="ECO:0000259" key="4">
    <source>
        <dbReference type="PROSITE" id="PS51930"/>
    </source>
</evidence>
<dbReference type="SUPFAM" id="SSF143414">
    <property type="entry name" value="CcmK-like"/>
    <property type="match status" value="1"/>
</dbReference>
<dbReference type="SMART" id="SM00877">
    <property type="entry name" value="BMC"/>
    <property type="match status" value="1"/>
</dbReference>
<dbReference type="PROSITE" id="PS51930">
    <property type="entry name" value="BMC_2"/>
    <property type="match status" value="1"/>
</dbReference>
<dbReference type="CDD" id="cd07045">
    <property type="entry name" value="BMC_CcmK_like"/>
    <property type="match status" value="1"/>
</dbReference>
<reference evidence="6" key="1">
    <citation type="journal article" date="2019" name="Int. J. Syst. Evol. Microbiol.">
        <title>The Global Catalogue of Microorganisms (GCM) 10K type strain sequencing project: providing services to taxonomists for standard genome sequencing and annotation.</title>
        <authorList>
            <consortium name="The Broad Institute Genomics Platform"/>
            <consortium name="The Broad Institute Genome Sequencing Center for Infectious Disease"/>
            <person name="Wu L."/>
            <person name="Ma J."/>
        </authorList>
    </citation>
    <scope>NUCLEOTIDE SEQUENCE [LARGE SCALE GENOMIC DNA]</scope>
    <source>
        <strain evidence="6">CCUG 53270</strain>
    </source>
</reference>